<dbReference type="KEGG" id="kbs:EPA93_00080"/>
<protein>
    <submittedName>
        <fullName evidence="1">Uncharacterized protein</fullName>
    </submittedName>
</protein>
<gene>
    <name evidence="1" type="ORF">EPA93_00080</name>
    <name evidence="2" type="ORF">EPA93_48130</name>
</gene>
<dbReference type="EMBL" id="CP035758">
    <property type="protein sequence ID" value="QBD74475.1"/>
    <property type="molecule type" value="Genomic_DNA"/>
</dbReference>
<proteinExistence type="predicted"/>
<dbReference type="Proteomes" id="UP000290365">
    <property type="component" value="Chromosome"/>
</dbReference>
<dbReference type="AlphaFoldDB" id="A0A4P6JHI5"/>
<evidence type="ECO:0000313" key="2">
    <source>
        <dbReference type="EMBL" id="QBD83323.1"/>
    </source>
</evidence>
<accession>A0A4P6JHI5</accession>
<dbReference type="EMBL" id="CP035758">
    <property type="protein sequence ID" value="QBD83323.1"/>
    <property type="molecule type" value="Genomic_DNA"/>
</dbReference>
<dbReference type="KEGG" id="kbs:EPA93_48130"/>
<evidence type="ECO:0000313" key="3">
    <source>
        <dbReference type="Proteomes" id="UP000290365"/>
    </source>
</evidence>
<keyword evidence="3" id="KW-1185">Reference proteome</keyword>
<sequence length="122" mass="14015">MPTEDEMTVTERRKYLKKMKPLYAKAERSEQSRMLTEMEQVTGLHRKSLLRLLHAPTRERKKRVKGRGRTYGLAVEQAMEACFRQILNRLPFAVKELPLIMAQNSSIPISCVSGARPSLVSN</sequence>
<reference evidence="1 3" key="1">
    <citation type="submission" date="2019-01" db="EMBL/GenBank/DDBJ databases">
        <title>Ktedonosporobacter rubrisoli SCAWS-G2.</title>
        <authorList>
            <person name="Huang Y."/>
            <person name="Yan B."/>
        </authorList>
    </citation>
    <scope>NUCLEOTIDE SEQUENCE [LARGE SCALE GENOMIC DNA]</scope>
    <source>
        <strain evidence="1 3">SCAWS-G2</strain>
    </source>
</reference>
<organism evidence="1 3">
    <name type="scientific">Ktedonosporobacter rubrisoli</name>
    <dbReference type="NCBI Taxonomy" id="2509675"/>
    <lineage>
        <taxon>Bacteria</taxon>
        <taxon>Bacillati</taxon>
        <taxon>Chloroflexota</taxon>
        <taxon>Ktedonobacteria</taxon>
        <taxon>Ktedonobacterales</taxon>
        <taxon>Ktedonosporobacteraceae</taxon>
        <taxon>Ktedonosporobacter</taxon>
    </lineage>
</organism>
<name>A0A4P6JHI5_KTERU</name>
<dbReference type="RefSeq" id="WP_129885074.1">
    <property type="nucleotide sequence ID" value="NZ_CP035758.1"/>
</dbReference>
<evidence type="ECO:0000313" key="1">
    <source>
        <dbReference type="EMBL" id="QBD74475.1"/>
    </source>
</evidence>